<dbReference type="Pfam" id="PF13508">
    <property type="entry name" value="Acetyltransf_7"/>
    <property type="match status" value="1"/>
</dbReference>
<gene>
    <name evidence="4" type="ORF">ACFOW1_05590</name>
</gene>
<dbReference type="Gene3D" id="3.40.630.30">
    <property type="match status" value="1"/>
</dbReference>
<dbReference type="RefSeq" id="WP_379012768.1">
    <property type="nucleotide sequence ID" value="NZ_JBHSDC010000003.1"/>
</dbReference>
<accession>A0ABV8PWN5</accession>
<evidence type="ECO:0000259" key="3">
    <source>
        <dbReference type="PROSITE" id="PS51186"/>
    </source>
</evidence>
<dbReference type="PANTHER" id="PTHR43877:SF2">
    <property type="entry name" value="AMINOALKYLPHOSPHONATE N-ACETYLTRANSFERASE-RELATED"/>
    <property type="match status" value="1"/>
</dbReference>
<keyword evidence="2 4" id="KW-0012">Acyltransferase</keyword>
<keyword evidence="5" id="KW-1185">Reference proteome</keyword>
<dbReference type="InterPro" id="IPR000182">
    <property type="entry name" value="GNAT_dom"/>
</dbReference>
<proteinExistence type="predicted"/>
<dbReference type="EMBL" id="JBHSDC010000003">
    <property type="protein sequence ID" value="MFC4231352.1"/>
    <property type="molecule type" value="Genomic_DNA"/>
</dbReference>
<dbReference type="InterPro" id="IPR016181">
    <property type="entry name" value="Acyl_CoA_acyltransferase"/>
</dbReference>
<comment type="caution">
    <text evidence="4">The sequence shown here is derived from an EMBL/GenBank/DDBJ whole genome shotgun (WGS) entry which is preliminary data.</text>
</comment>
<keyword evidence="1 4" id="KW-0808">Transferase</keyword>
<name>A0ABV8PWN5_9BACT</name>
<dbReference type="PANTHER" id="PTHR43877">
    <property type="entry name" value="AMINOALKYLPHOSPHONATE N-ACETYLTRANSFERASE-RELATED-RELATED"/>
    <property type="match status" value="1"/>
</dbReference>
<sequence>MVEQINIDTAVAKDAHTIHQFIQQLEGITTPFGSFKDIFLYNLQQPNILYLVARVNDQIVCFISAHGQLLLHHAGYVYEIQELFVDEKYRGRGIGKTLLSSIERKIKSKNAVAVEVTANKIRETAHLFYSNNGFAATHVKFTKSITH</sequence>
<dbReference type="PROSITE" id="PS51186">
    <property type="entry name" value="GNAT"/>
    <property type="match status" value="1"/>
</dbReference>
<dbReference type="CDD" id="cd04301">
    <property type="entry name" value="NAT_SF"/>
    <property type="match status" value="1"/>
</dbReference>
<dbReference type="GO" id="GO:0016746">
    <property type="term" value="F:acyltransferase activity"/>
    <property type="evidence" value="ECO:0007669"/>
    <property type="project" value="UniProtKB-KW"/>
</dbReference>
<evidence type="ECO:0000256" key="1">
    <source>
        <dbReference type="ARBA" id="ARBA00022679"/>
    </source>
</evidence>
<dbReference type="InterPro" id="IPR050832">
    <property type="entry name" value="Bact_Acetyltransf"/>
</dbReference>
<dbReference type="Proteomes" id="UP001595906">
    <property type="component" value="Unassembled WGS sequence"/>
</dbReference>
<reference evidence="5" key="1">
    <citation type="journal article" date="2019" name="Int. J. Syst. Evol. Microbiol.">
        <title>The Global Catalogue of Microorganisms (GCM) 10K type strain sequencing project: providing services to taxonomists for standard genome sequencing and annotation.</title>
        <authorList>
            <consortium name="The Broad Institute Genomics Platform"/>
            <consortium name="The Broad Institute Genome Sequencing Center for Infectious Disease"/>
            <person name="Wu L."/>
            <person name="Ma J."/>
        </authorList>
    </citation>
    <scope>NUCLEOTIDE SEQUENCE [LARGE SCALE GENOMIC DNA]</scope>
    <source>
        <strain evidence="5">CECT 8010</strain>
    </source>
</reference>
<dbReference type="EC" id="2.3.1.-" evidence="4"/>
<evidence type="ECO:0000313" key="5">
    <source>
        <dbReference type="Proteomes" id="UP001595906"/>
    </source>
</evidence>
<organism evidence="4 5">
    <name type="scientific">Parasediminibacterium paludis</name>
    <dbReference type="NCBI Taxonomy" id="908966"/>
    <lineage>
        <taxon>Bacteria</taxon>
        <taxon>Pseudomonadati</taxon>
        <taxon>Bacteroidota</taxon>
        <taxon>Chitinophagia</taxon>
        <taxon>Chitinophagales</taxon>
        <taxon>Chitinophagaceae</taxon>
        <taxon>Parasediminibacterium</taxon>
    </lineage>
</organism>
<dbReference type="SUPFAM" id="SSF55729">
    <property type="entry name" value="Acyl-CoA N-acyltransferases (Nat)"/>
    <property type="match status" value="1"/>
</dbReference>
<evidence type="ECO:0000313" key="4">
    <source>
        <dbReference type="EMBL" id="MFC4231352.1"/>
    </source>
</evidence>
<protein>
    <submittedName>
        <fullName evidence="4">GNAT family N-acetyltransferase</fullName>
        <ecNumber evidence="4">2.3.1.-</ecNumber>
    </submittedName>
</protein>
<feature type="domain" description="N-acetyltransferase" evidence="3">
    <location>
        <begin position="5"/>
        <end position="147"/>
    </location>
</feature>
<evidence type="ECO:0000256" key="2">
    <source>
        <dbReference type="ARBA" id="ARBA00023315"/>
    </source>
</evidence>